<dbReference type="InterPro" id="IPR022409">
    <property type="entry name" value="PKD/Chitinase_dom"/>
</dbReference>
<evidence type="ECO:0000256" key="1">
    <source>
        <dbReference type="ARBA" id="ARBA00022723"/>
    </source>
</evidence>
<feature type="domain" description="Fibronectin type-III" evidence="5">
    <location>
        <begin position="559"/>
        <end position="640"/>
    </location>
</feature>
<dbReference type="SUPFAM" id="SSF49299">
    <property type="entry name" value="PKD domain"/>
    <property type="match status" value="1"/>
</dbReference>
<dbReference type="SMART" id="SM00060">
    <property type="entry name" value="FN3"/>
    <property type="match status" value="2"/>
</dbReference>
<dbReference type="RefSeq" id="WP_338002927.1">
    <property type="nucleotide sequence ID" value="NZ_JAOPKA010000003.1"/>
</dbReference>
<dbReference type="InterPro" id="IPR035986">
    <property type="entry name" value="PKD_dom_sf"/>
</dbReference>
<evidence type="ECO:0000256" key="2">
    <source>
        <dbReference type="ARBA" id="ARBA00023180"/>
    </source>
</evidence>
<dbReference type="Proteomes" id="UP001321018">
    <property type="component" value="Unassembled WGS sequence"/>
</dbReference>
<feature type="region of interest" description="Disordered" evidence="3">
    <location>
        <begin position="443"/>
        <end position="474"/>
    </location>
</feature>
<dbReference type="InterPro" id="IPR052063">
    <property type="entry name" value="Polysaccharide_Lyase_1"/>
</dbReference>
<feature type="domain" description="PKD" evidence="4">
    <location>
        <begin position="647"/>
        <end position="729"/>
    </location>
</feature>
<dbReference type="PROSITE" id="PS50093">
    <property type="entry name" value="PKD"/>
    <property type="match status" value="1"/>
</dbReference>
<keyword evidence="2" id="KW-0325">Glycoprotein</keyword>
<dbReference type="InterPro" id="IPR013783">
    <property type="entry name" value="Ig-like_fold"/>
</dbReference>
<evidence type="ECO:0000256" key="3">
    <source>
        <dbReference type="SAM" id="MobiDB-lite"/>
    </source>
</evidence>
<gene>
    <name evidence="6" type="ORF">OB960_06735</name>
</gene>
<evidence type="ECO:0000259" key="5">
    <source>
        <dbReference type="PROSITE" id="PS50853"/>
    </source>
</evidence>
<dbReference type="InterPro" id="IPR000601">
    <property type="entry name" value="PKD_dom"/>
</dbReference>
<organism evidence="6 7">
    <name type="scientific">Natronoglomus mannanivorans</name>
    <dbReference type="NCBI Taxonomy" id="2979990"/>
    <lineage>
        <taxon>Archaea</taxon>
        <taxon>Methanobacteriati</taxon>
        <taxon>Methanobacteriota</taxon>
        <taxon>Stenosarchaea group</taxon>
        <taxon>Halobacteria</taxon>
        <taxon>Halobacteriales</taxon>
        <taxon>Natrialbaceae</taxon>
        <taxon>Natronoglomus</taxon>
    </lineage>
</organism>
<dbReference type="SUPFAM" id="SSF51126">
    <property type="entry name" value="Pectin lyase-like"/>
    <property type="match status" value="1"/>
</dbReference>
<dbReference type="PANTHER" id="PTHR42970:SF1">
    <property type="entry name" value="PECTATE LYASE C-RELATED"/>
    <property type="match status" value="1"/>
</dbReference>
<keyword evidence="1" id="KW-0479">Metal-binding</keyword>
<dbReference type="PANTHER" id="PTHR42970">
    <property type="entry name" value="PECTATE LYASE C-RELATED"/>
    <property type="match status" value="1"/>
</dbReference>
<dbReference type="SMART" id="SM00089">
    <property type="entry name" value="PKD"/>
    <property type="match status" value="2"/>
</dbReference>
<name>A0AAP3E1I4_9EURY</name>
<dbReference type="InterPro" id="IPR036116">
    <property type="entry name" value="FN3_sf"/>
</dbReference>
<protein>
    <submittedName>
        <fullName evidence="6">Fibronectin type III domain-containing protein</fullName>
    </submittedName>
</protein>
<dbReference type="EMBL" id="JAOPKA010000003">
    <property type="protein sequence ID" value="MCU4741094.1"/>
    <property type="molecule type" value="Genomic_DNA"/>
</dbReference>
<evidence type="ECO:0000313" key="7">
    <source>
        <dbReference type="Proteomes" id="UP001321018"/>
    </source>
</evidence>
<comment type="caution">
    <text evidence="6">The sequence shown here is derived from an EMBL/GenBank/DDBJ whole genome shotgun (WGS) entry which is preliminary data.</text>
</comment>
<proteinExistence type="predicted"/>
<dbReference type="InterPro" id="IPR011050">
    <property type="entry name" value="Pectin_lyase_fold/virulence"/>
</dbReference>
<feature type="domain" description="Fibronectin type-III" evidence="5">
    <location>
        <begin position="461"/>
        <end position="551"/>
    </location>
</feature>
<sequence length="729" mass="77552">MRENRRTFLRTIGAIGIGSAVATGSTTAQSSDETEVVTLENVGVDSPSSELAPDDGFADTSWIADEEFVVLRVTTLDATGEGSLKWALEVNLGDIGLEEGAPRLIVFEVGGVIDLDGEDIQAERKNVYVAGQTAPEPGITIIRSDKPGVEFDEENQFVQHIRSMPGDQTSDAADAMVAGDNGFNIVFDHCSVFFGTEESMSVNAGSDSEDITFSNNMIALPLFDAPVHSDSTRAYGTLFGNGMDTGALLGNLYAHTWSRNPRLKGGTEAMVANNVWYNFERGMRIGDDQDDPNYVNMVGNRHIAGEAADFDRPIVYTQHDESDPPIHLYLADNEYDDGYTLVDEDDEFVFEDEPIDEYWPDTFSPMDGDPLEHALSNVGARPAERIDLEEQVLADVQNGTGEIIDSQDEVGGYPDLPSTTRELEIPDGDITDWLIQHTRAVELGEEPPNGGNGEPEPQPQPPSAPTGLASPAQSTTGFDIEWTAAEPGDEPIGSYSVSVDGTVLETVDSGTTSTTLTGLDPGTTYTVGVVAVDTDGNESQEVTIQVETESDETPGEPGVPTGLEVVSTGETSVEIAWNDDVHAVEYVVSVDGSVDQETTASAATVTGLTADTSYEIGVSAVGEDGTETDAATITVTTDEADDDPVDAIAEIGPSATSVEAGEFVAFQVVDTSGNTNWITDLAWDLGDGTTAEGWWVGHAYDEPGNYVVALTATNDEGDQTTVDVTITVS</sequence>
<dbReference type="InterPro" id="IPR003961">
    <property type="entry name" value="FN3_dom"/>
</dbReference>
<feature type="region of interest" description="Disordered" evidence="3">
    <location>
        <begin position="401"/>
        <end position="430"/>
    </location>
</feature>
<dbReference type="Gene3D" id="2.160.20.10">
    <property type="entry name" value="Single-stranded right-handed beta-helix, Pectin lyase-like"/>
    <property type="match status" value="1"/>
</dbReference>
<dbReference type="Pfam" id="PF00041">
    <property type="entry name" value="fn3"/>
    <property type="match status" value="1"/>
</dbReference>
<reference evidence="6" key="1">
    <citation type="submission" date="2022-09" db="EMBL/GenBank/DDBJ databases">
        <title>Enrichment on poylsaccharides allowed isolation of novel metabolic and taxonomic groups of Haloarchaea.</title>
        <authorList>
            <person name="Sorokin D.Y."/>
            <person name="Elcheninov A.G."/>
            <person name="Khizhniak T.V."/>
            <person name="Kolganova T.V."/>
            <person name="Kublanov I.V."/>
        </authorList>
    </citation>
    <scope>NUCLEOTIDE SEQUENCE</scope>
    <source>
        <strain evidence="6">AArc-xg1-1</strain>
    </source>
</reference>
<evidence type="ECO:0000259" key="4">
    <source>
        <dbReference type="PROSITE" id="PS50093"/>
    </source>
</evidence>
<dbReference type="PROSITE" id="PS51318">
    <property type="entry name" value="TAT"/>
    <property type="match status" value="1"/>
</dbReference>
<dbReference type="CDD" id="cd00063">
    <property type="entry name" value="FN3"/>
    <property type="match status" value="1"/>
</dbReference>
<dbReference type="AlphaFoldDB" id="A0AAP3E1I4"/>
<evidence type="ECO:0000313" key="6">
    <source>
        <dbReference type="EMBL" id="MCU4741094.1"/>
    </source>
</evidence>
<dbReference type="InterPro" id="IPR006311">
    <property type="entry name" value="TAT_signal"/>
</dbReference>
<dbReference type="PROSITE" id="PS50853">
    <property type="entry name" value="FN3"/>
    <property type="match status" value="2"/>
</dbReference>
<dbReference type="GO" id="GO:0046872">
    <property type="term" value="F:metal ion binding"/>
    <property type="evidence" value="ECO:0007669"/>
    <property type="project" value="UniProtKB-KW"/>
</dbReference>
<dbReference type="Gene3D" id="2.60.40.10">
    <property type="entry name" value="Immunoglobulins"/>
    <property type="match status" value="3"/>
</dbReference>
<dbReference type="SUPFAM" id="SSF49265">
    <property type="entry name" value="Fibronectin type III"/>
    <property type="match status" value="1"/>
</dbReference>
<accession>A0AAP3E1I4</accession>
<dbReference type="CDD" id="cd00146">
    <property type="entry name" value="PKD"/>
    <property type="match status" value="1"/>
</dbReference>
<dbReference type="InterPro" id="IPR012334">
    <property type="entry name" value="Pectin_lyas_fold"/>
</dbReference>
<dbReference type="Pfam" id="PF18911">
    <property type="entry name" value="PKD_4"/>
    <property type="match status" value="1"/>
</dbReference>